<proteinExistence type="predicted"/>
<reference evidence="2" key="2">
    <citation type="submission" date="2020-05" db="UniProtKB">
        <authorList>
            <consortium name="EnsemblMetazoa"/>
        </authorList>
    </citation>
    <scope>IDENTIFICATION</scope>
</reference>
<name>A0A084W4F7_ANOSI</name>
<dbReference type="EnsemblMetazoa" id="ASIC013021-RA">
    <property type="protein sequence ID" value="ASIC013021-PA"/>
    <property type="gene ID" value="ASIC013021"/>
</dbReference>
<dbReference type="VEuPathDB" id="VectorBase:ASIC013021"/>
<dbReference type="EMBL" id="ATLV01020330">
    <property type="status" value="NOT_ANNOTATED_CDS"/>
    <property type="molecule type" value="Genomic_DNA"/>
</dbReference>
<dbReference type="EMBL" id="KE525298">
    <property type="protein sequence ID" value="KFB45101.1"/>
    <property type="molecule type" value="Genomic_DNA"/>
</dbReference>
<evidence type="ECO:0000313" key="1">
    <source>
        <dbReference type="EMBL" id="KFB45101.1"/>
    </source>
</evidence>
<organism evidence="1">
    <name type="scientific">Anopheles sinensis</name>
    <name type="common">Mosquito</name>
    <dbReference type="NCBI Taxonomy" id="74873"/>
    <lineage>
        <taxon>Eukaryota</taxon>
        <taxon>Metazoa</taxon>
        <taxon>Ecdysozoa</taxon>
        <taxon>Arthropoda</taxon>
        <taxon>Hexapoda</taxon>
        <taxon>Insecta</taxon>
        <taxon>Pterygota</taxon>
        <taxon>Neoptera</taxon>
        <taxon>Endopterygota</taxon>
        <taxon>Diptera</taxon>
        <taxon>Nematocera</taxon>
        <taxon>Culicoidea</taxon>
        <taxon>Culicidae</taxon>
        <taxon>Anophelinae</taxon>
        <taxon>Anopheles</taxon>
    </lineage>
</organism>
<dbReference type="AlphaFoldDB" id="A0A084W4F7"/>
<dbReference type="Proteomes" id="UP000030765">
    <property type="component" value="Unassembled WGS sequence"/>
</dbReference>
<keyword evidence="3" id="KW-1185">Reference proteome</keyword>
<evidence type="ECO:0000313" key="2">
    <source>
        <dbReference type="EnsemblMetazoa" id="ASIC013021-PA"/>
    </source>
</evidence>
<sequence>MANPMPVAVREYAGLPEVTPRPGEEKTVTSSMKSFRPNVRVRSMSKASVALAYVALMLAAPSDGKHATAIRVPPSS</sequence>
<protein>
    <submittedName>
        <fullName evidence="1 2">Uncharacterized protein</fullName>
    </submittedName>
</protein>
<accession>A0A084W4F7</accession>
<evidence type="ECO:0000313" key="3">
    <source>
        <dbReference type="Proteomes" id="UP000030765"/>
    </source>
</evidence>
<reference evidence="1 3" key="1">
    <citation type="journal article" date="2014" name="BMC Genomics">
        <title>Genome sequence of Anopheles sinensis provides insight into genetics basis of mosquito competence for malaria parasites.</title>
        <authorList>
            <person name="Zhou D."/>
            <person name="Zhang D."/>
            <person name="Ding G."/>
            <person name="Shi L."/>
            <person name="Hou Q."/>
            <person name="Ye Y."/>
            <person name="Xu Y."/>
            <person name="Zhou H."/>
            <person name="Xiong C."/>
            <person name="Li S."/>
            <person name="Yu J."/>
            <person name="Hong S."/>
            <person name="Yu X."/>
            <person name="Zou P."/>
            <person name="Chen C."/>
            <person name="Chang X."/>
            <person name="Wang W."/>
            <person name="Lv Y."/>
            <person name="Sun Y."/>
            <person name="Ma L."/>
            <person name="Shen B."/>
            <person name="Zhu C."/>
        </authorList>
    </citation>
    <scope>NUCLEOTIDE SEQUENCE [LARGE SCALE GENOMIC DNA]</scope>
</reference>
<gene>
    <name evidence="1" type="ORF">ZHAS_00013021</name>
</gene>